<keyword evidence="2" id="KW-1185">Reference proteome</keyword>
<proteinExistence type="predicted"/>
<gene>
    <name evidence="1" type="ORF">HNY73_008131</name>
</gene>
<accession>A0A8T0F6C2</accession>
<organism evidence="1 2">
    <name type="scientific">Argiope bruennichi</name>
    <name type="common">Wasp spider</name>
    <name type="synonym">Aranea bruennichi</name>
    <dbReference type="NCBI Taxonomy" id="94029"/>
    <lineage>
        <taxon>Eukaryota</taxon>
        <taxon>Metazoa</taxon>
        <taxon>Ecdysozoa</taxon>
        <taxon>Arthropoda</taxon>
        <taxon>Chelicerata</taxon>
        <taxon>Arachnida</taxon>
        <taxon>Araneae</taxon>
        <taxon>Araneomorphae</taxon>
        <taxon>Entelegynae</taxon>
        <taxon>Araneoidea</taxon>
        <taxon>Araneidae</taxon>
        <taxon>Argiope</taxon>
    </lineage>
</organism>
<protein>
    <submittedName>
        <fullName evidence="1">Uncharacterized protein</fullName>
    </submittedName>
</protein>
<dbReference type="EMBL" id="JABXBU010000015">
    <property type="protein sequence ID" value="KAF8786411.1"/>
    <property type="molecule type" value="Genomic_DNA"/>
</dbReference>
<reference evidence="1" key="2">
    <citation type="submission" date="2020-06" db="EMBL/GenBank/DDBJ databases">
        <authorList>
            <person name="Sheffer M."/>
        </authorList>
    </citation>
    <scope>NUCLEOTIDE SEQUENCE</scope>
</reference>
<comment type="caution">
    <text evidence="1">The sequence shown here is derived from an EMBL/GenBank/DDBJ whole genome shotgun (WGS) entry which is preliminary data.</text>
</comment>
<dbReference type="Proteomes" id="UP000807504">
    <property type="component" value="Unassembled WGS sequence"/>
</dbReference>
<evidence type="ECO:0000313" key="1">
    <source>
        <dbReference type="EMBL" id="KAF8786411.1"/>
    </source>
</evidence>
<name>A0A8T0F6C2_ARGBR</name>
<dbReference type="AlphaFoldDB" id="A0A8T0F6C2"/>
<evidence type="ECO:0000313" key="2">
    <source>
        <dbReference type="Proteomes" id="UP000807504"/>
    </source>
</evidence>
<reference evidence="1" key="1">
    <citation type="journal article" date="2020" name="bioRxiv">
        <title>Chromosome-level reference genome of the European wasp spider Argiope bruennichi: a resource for studies on range expansion and evolutionary adaptation.</title>
        <authorList>
            <person name="Sheffer M.M."/>
            <person name="Hoppe A."/>
            <person name="Krehenwinkel H."/>
            <person name="Uhl G."/>
            <person name="Kuss A.W."/>
            <person name="Jensen L."/>
            <person name="Jensen C."/>
            <person name="Gillespie R.G."/>
            <person name="Hoff K.J."/>
            <person name="Prost S."/>
        </authorList>
    </citation>
    <scope>NUCLEOTIDE SEQUENCE</scope>
</reference>
<sequence>MSFGACVMKSERDIVPVAACRGWTDTCDFCDRRFGDWIDATEEHLAKIPTKQGILQIALKSKNVTETVNIILDCKDLQKRAYESVNDIKYIIADKKSKFSKSVIVYRWLTFNEGHEKILILCAHWYNNGVLPRFVKCWPGLGILQKTNCLTFSEQSQQWCYPKKDAFWKKPKPLPTKSVEVIKSCTLTRSCEICDAFFSEWQRLDEVIIEDKAPYAAGIYMLALSCEEHFEIVEIGHGPHVVINIKKSLDKYYYARSQILRRPEYIRRNDAFLLVRWMKLKNPESESCCYLYAHWLNTGIKELTCIGKKLPGKELLEKIKHFVIRTYDNKWCYETEVFKQHKITKSKQRRDILNEMKCEIRDFRSSD</sequence>